<dbReference type="OrthoDB" id="195579at2"/>
<dbReference type="Proteomes" id="UP000295662">
    <property type="component" value="Unassembled WGS sequence"/>
</dbReference>
<keyword evidence="2" id="KW-1185">Reference proteome</keyword>
<evidence type="ECO:0000313" key="2">
    <source>
        <dbReference type="Proteomes" id="UP000295662"/>
    </source>
</evidence>
<reference evidence="1 2" key="1">
    <citation type="submission" date="2019-03" db="EMBL/GenBank/DDBJ databases">
        <title>Genomic Encyclopedia of Archaeal and Bacterial Type Strains, Phase II (KMG-II): from individual species to whole genera.</title>
        <authorList>
            <person name="Goeker M."/>
        </authorList>
    </citation>
    <scope>NUCLEOTIDE SEQUENCE [LARGE SCALE GENOMIC DNA]</scope>
    <source>
        <strain evidence="1 2">ATCC 25309</strain>
    </source>
</reference>
<protein>
    <submittedName>
        <fullName evidence="1">Uncharacterized protein</fullName>
    </submittedName>
</protein>
<sequence>MQLHRHPCGFYYSQPFADFLNQKHERESSEHPGELLALDYIRCREGSQAGNAWWQLDWISLHTVPSQNRFEIGSTEIALSRQTLKGLARHLLHYADGQVLVKK</sequence>
<name>A0A4R7S5H2_9BACT</name>
<dbReference type="EMBL" id="SOCA01000002">
    <property type="protein sequence ID" value="TDU72896.1"/>
    <property type="molecule type" value="Genomic_DNA"/>
</dbReference>
<dbReference type="AlphaFoldDB" id="A0A4R7S5H2"/>
<accession>A0A4R7S5H2</accession>
<evidence type="ECO:0000313" key="1">
    <source>
        <dbReference type="EMBL" id="TDU72896.1"/>
    </source>
</evidence>
<gene>
    <name evidence="1" type="ORF">EI77_01362</name>
</gene>
<proteinExistence type="predicted"/>
<dbReference type="RefSeq" id="WP_133794010.1">
    <property type="nucleotide sequence ID" value="NZ_SOCA01000002.1"/>
</dbReference>
<organism evidence="1 2">
    <name type="scientific">Prosthecobacter fusiformis</name>
    <dbReference type="NCBI Taxonomy" id="48464"/>
    <lineage>
        <taxon>Bacteria</taxon>
        <taxon>Pseudomonadati</taxon>
        <taxon>Verrucomicrobiota</taxon>
        <taxon>Verrucomicrobiia</taxon>
        <taxon>Verrucomicrobiales</taxon>
        <taxon>Verrucomicrobiaceae</taxon>
        <taxon>Prosthecobacter</taxon>
    </lineage>
</organism>
<comment type="caution">
    <text evidence="1">The sequence shown here is derived from an EMBL/GenBank/DDBJ whole genome shotgun (WGS) entry which is preliminary data.</text>
</comment>